<dbReference type="Proteomes" id="UP000808349">
    <property type="component" value="Unassembled WGS sequence"/>
</dbReference>
<evidence type="ECO:0000313" key="1">
    <source>
        <dbReference type="EMBL" id="MBK9717671.1"/>
    </source>
</evidence>
<proteinExistence type="predicted"/>
<name>A0A9D7XEJ0_9BACT</name>
<reference evidence="1 2" key="1">
    <citation type="submission" date="2020-10" db="EMBL/GenBank/DDBJ databases">
        <title>Connecting structure to function with the recovery of over 1000 high-quality activated sludge metagenome-assembled genomes encoding full-length rRNA genes using long-read sequencing.</title>
        <authorList>
            <person name="Singleton C.M."/>
            <person name="Petriglieri F."/>
            <person name="Kristensen J.M."/>
            <person name="Kirkegaard R.H."/>
            <person name="Michaelsen T.Y."/>
            <person name="Andersen M.H."/>
            <person name="Karst S.M."/>
            <person name="Dueholm M.S."/>
            <person name="Nielsen P.H."/>
            <person name="Albertsen M."/>
        </authorList>
    </citation>
    <scope>NUCLEOTIDE SEQUENCE [LARGE SCALE GENOMIC DNA]</scope>
    <source>
        <strain evidence="1">Ribe_18-Q3-R11-54_BAT3C.373</strain>
    </source>
</reference>
<dbReference type="EMBL" id="JADKFW010000005">
    <property type="protein sequence ID" value="MBK9717671.1"/>
    <property type="molecule type" value="Genomic_DNA"/>
</dbReference>
<sequence>MKLIYWVLPILGLILAPFFNCKSTKSKVNSGMDWIKIGDGGGFTGKETVYTISTQNGSIESEGRSFKKLKSSDINQWIKNFYSLGVDQLSLNEPGNRYQFIELNLQGKTQKLVWNPSDQNVPKDIHLIYDHLNHLVQKASK</sequence>
<dbReference type="AlphaFoldDB" id="A0A9D7XEJ0"/>
<organism evidence="1 2">
    <name type="scientific">Candidatus Defluviibacterium haderslevense</name>
    <dbReference type="NCBI Taxonomy" id="2981993"/>
    <lineage>
        <taxon>Bacteria</taxon>
        <taxon>Pseudomonadati</taxon>
        <taxon>Bacteroidota</taxon>
        <taxon>Saprospiria</taxon>
        <taxon>Saprospirales</taxon>
        <taxon>Saprospiraceae</taxon>
        <taxon>Candidatus Defluviibacterium</taxon>
    </lineage>
</organism>
<gene>
    <name evidence="1" type="ORF">IPO85_09185</name>
</gene>
<accession>A0A9D7XEJ0</accession>
<comment type="caution">
    <text evidence="1">The sequence shown here is derived from an EMBL/GenBank/DDBJ whole genome shotgun (WGS) entry which is preliminary data.</text>
</comment>
<evidence type="ECO:0000313" key="2">
    <source>
        <dbReference type="Proteomes" id="UP000808349"/>
    </source>
</evidence>
<protein>
    <submittedName>
        <fullName evidence="1">Uncharacterized protein</fullName>
    </submittedName>
</protein>